<organism evidence="7 8">
    <name type="scientific">Henriciella barbarensis</name>
    <dbReference type="NCBI Taxonomy" id="86342"/>
    <lineage>
        <taxon>Bacteria</taxon>
        <taxon>Pseudomonadati</taxon>
        <taxon>Pseudomonadota</taxon>
        <taxon>Alphaproteobacteria</taxon>
        <taxon>Hyphomonadales</taxon>
        <taxon>Hyphomonadaceae</taxon>
        <taxon>Henriciella</taxon>
    </lineage>
</organism>
<dbReference type="CDD" id="cd01734">
    <property type="entry name" value="YlxS_C"/>
    <property type="match status" value="1"/>
</dbReference>
<dbReference type="SUPFAM" id="SSF74942">
    <property type="entry name" value="YhbC-like, C-terminal domain"/>
    <property type="match status" value="1"/>
</dbReference>
<dbReference type="InterPro" id="IPR036847">
    <property type="entry name" value="RimP_C_sf"/>
</dbReference>
<dbReference type="NCBIfam" id="NF000932">
    <property type="entry name" value="PRK00092.2-5"/>
    <property type="match status" value="1"/>
</dbReference>
<keyword evidence="8" id="KW-1185">Reference proteome</keyword>
<dbReference type="InterPro" id="IPR003728">
    <property type="entry name" value="Ribosome_maturation_RimP"/>
</dbReference>
<protein>
    <recommendedName>
        <fullName evidence="3">Ribosome maturation factor RimP</fullName>
    </recommendedName>
</protein>
<dbReference type="Pfam" id="PF02576">
    <property type="entry name" value="RimP_N"/>
    <property type="match status" value="1"/>
</dbReference>
<gene>
    <name evidence="3 7" type="primary">rimP</name>
    <name evidence="7" type="ORF">D1224_06230</name>
</gene>
<feature type="domain" description="Ribosome maturation factor RimP C-terminal" evidence="6">
    <location>
        <begin position="90"/>
        <end position="155"/>
    </location>
</feature>
<sequence>MIALSQQEKTILSLIEPLADGLGLEIVRVRLMGGKRPILQIMTEKAGGAPTNVEDCADLSHAISPVLEAADPVSDPYRLEVSTPGIDRPLTRKGDFGRWTGHLAKIELAMPISGRRRFQGIITREDDRGVAIELDDESELVAQVDEMSKASLVLTDELIDAARKAGGLPPQPDDEDFSGLDVDDAEDDDSEDNKEESGANR</sequence>
<comment type="function">
    <text evidence="3">Required for maturation of 30S ribosomal subunits.</text>
</comment>
<dbReference type="Gene3D" id="2.30.30.180">
    <property type="entry name" value="Ribosome maturation factor RimP, C-terminal domain"/>
    <property type="match status" value="1"/>
</dbReference>
<accession>A0A399QY46</accession>
<dbReference type="Pfam" id="PF17384">
    <property type="entry name" value="DUF150_C"/>
    <property type="match status" value="1"/>
</dbReference>
<evidence type="ECO:0000256" key="4">
    <source>
        <dbReference type="SAM" id="MobiDB-lite"/>
    </source>
</evidence>
<reference evidence="7 8" key="1">
    <citation type="submission" date="2018-08" db="EMBL/GenBank/DDBJ databases">
        <title>Henriciella mobilis sp. nov., isolated from seawater.</title>
        <authorList>
            <person name="Cheng H."/>
            <person name="Wu Y.-H."/>
            <person name="Xu X.-W."/>
            <person name="Guo L.-L."/>
        </authorList>
    </citation>
    <scope>NUCLEOTIDE SEQUENCE [LARGE SCALE GENOMIC DNA]</scope>
    <source>
        <strain evidence="7 8">CCUG66934</strain>
    </source>
</reference>
<dbReference type="InterPro" id="IPR035956">
    <property type="entry name" value="RimP_N_sf"/>
</dbReference>
<feature type="region of interest" description="Disordered" evidence="4">
    <location>
        <begin position="163"/>
        <end position="201"/>
    </location>
</feature>
<evidence type="ECO:0000259" key="5">
    <source>
        <dbReference type="Pfam" id="PF02576"/>
    </source>
</evidence>
<dbReference type="SUPFAM" id="SSF75420">
    <property type="entry name" value="YhbC-like, N-terminal domain"/>
    <property type="match status" value="1"/>
</dbReference>
<evidence type="ECO:0000256" key="3">
    <source>
        <dbReference type="HAMAP-Rule" id="MF_01077"/>
    </source>
</evidence>
<dbReference type="HAMAP" id="MF_01077">
    <property type="entry name" value="RimP"/>
    <property type="match status" value="1"/>
</dbReference>
<dbReference type="GO" id="GO:0000028">
    <property type="term" value="P:ribosomal small subunit assembly"/>
    <property type="evidence" value="ECO:0007669"/>
    <property type="project" value="TreeGrafter"/>
</dbReference>
<evidence type="ECO:0000256" key="1">
    <source>
        <dbReference type="ARBA" id="ARBA00022490"/>
    </source>
</evidence>
<dbReference type="OrthoDB" id="9805006at2"/>
<comment type="similarity">
    <text evidence="3">Belongs to the RimP family.</text>
</comment>
<dbReference type="GO" id="GO:0006412">
    <property type="term" value="P:translation"/>
    <property type="evidence" value="ECO:0007669"/>
    <property type="project" value="TreeGrafter"/>
</dbReference>
<dbReference type="InterPro" id="IPR028998">
    <property type="entry name" value="RimP_C"/>
</dbReference>
<evidence type="ECO:0000259" key="6">
    <source>
        <dbReference type="Pfam" id="PF17384"/>
    </source>
</evidence>
<dbReference type="RefSeq" id="WP_119379037.1">
    <property type="nucleotide sequence ID" value="NZ_QWGB01000005.1"/>
</dbReference>
<dbReference type="GO" id="GO:0005829">
    <property type="term" value="C:cytosol"/>
    <property type="evidence" value="ECO:0007669"/>
    <property type="project" value="TreeGrafter"/>
</dbReference>
<dbReference type="Proteomes" id="UP000265431">
    <property type="component" value="Unassembled WGS sequence"/>
</dbReference>
<keyword evidence="1 3" id="KW-0963">Cytoplasm</keyword>
<evidence type="ECO:0000313" key="8">
    <source>
        <dbReference type="Proteomes" id="UP000265431"/>
    </source>
</evidence>
<name>A0A399QY46_9PROT</name>
<dbReference type="EMBL" id="QWGB01000005">
    <property type="protein sequence ID" value="RIJ23848.1"/>
    <property type="molecule type" value="Genomic_DNA"/>
</dbReference>
<keyword evidence="2 3" id="KW-0690">Ribosome biogenesis</keyword>
<dbReference type="PANTHER" id="PTHR33867">
    <property type="entry name" value="RIBOSOME MATURATION FACTOR RIMP"/>
    <property type="match status" value="1"/>
</dbReference>
<dbReference type="InterPro" id="IPR028989">
    <property type="entry name" value="RimP_N"/>
</dbReference>
<comment type="subcellular location">
    <subcellularLocation>
        <location evidence="3">Cytoplasm</location>
    </subcellularLocation>
</comment>
<dbReference type="Gene3D" id="3.30.300.70">
    <property type="entry name" value="RimP-like superfamily, N-terminal"/>
    <property type="match status" value="1"/>
</dbReference>
<evidence type="ECO:0000313" key="7">
    <source>
        <dbReference type="EMBL" id="RIJ23848.1"/>
    </source>
</evidence>
<feature type="compositionally biased region" description="Acidic residues" evidence="4">
    <location>
        <begin position="172"/>
        <end position="194"/>
    </location>
</feature>
<feature type="domain" description="Ribosome maturation factor RimP N-terminal" evidence="5">
    <location>
        <begin position="14"/>
        <end position="87"/>
    </location>
</feature>
<proteinExistence type="inferred from homology"/>
<evidence type="ECO:0000256" key="2">
    <source>
        <dbReference type="ARBA" id="ARBA00022517"/>
    </source>
</evidence>
<comment type="caution">
    <text evidence="7">The sequence shown here is derived from an EMBL/GenBank/DDBJ whole genome shotgun (WGS) entry which is preliminary data.</text>
</comment>
<dbReference type="AlphaFoldDB" id="A0A399QY46"/>
<dbReference type="PANTHER" id="PTHR33867:SF1">
    <property type="entry name" value="RIBOSOME MATURATION FACTOR RIMP"/>
    <property type="match status" value="1"/>
</dbReference>